<evidence type="ECO:0000256" key="1">
    <source>
        <dbReference type="SAM" id="MobiDB-lite"/>
    </source>
</evidence>
<dbReference type="Proteomes" id="UP001600888">
    <property type="component" value="Unassembled WGS sequence"/>
</dbReference>
<accession>A0ABR4EHL2</accession>
<sequence length="412" mass="40455">MVSCSSWARLSVCHRSLVRYNVRTTRVPSHQPLEITSGLISACAQSRPVTKSYSGEEILIGSCQFGISLLVLQGEQSEHGSTQEGEVDSGLGAGAGGDDARAGAAAGRGRRAGPGPGASGGGAAGGASCRGAVVVAGLAGGQRNTLGHGGGEVRGAGDGLEGRGSALGAVGGGWLDGGALSTVGLAIALLDLDGLVGAGHVAVDVRAGALSAVHVVLDSNTLVVTVEGSLREVGVATGPLHSALGGVLAAGGPSSQLDLHRGLRVAGTSLGVGVLQRPDDGAINDPVQLLGGPVDGVGVELGLGVADSGEATTVVGGRVTLAEVVGLDLGRDEGGDDASADRGPRDDTNTAKEDVAGGGEGRRVGLLVDREDSTERWVVRHSGASGSGEEVILTLSEVNGLRRGDSRVGGAA</sequence>
<feature type="region of interest" description="Disordered" evidence="1">
    <location>
        <begin position="76"/>
        <end position="122"/>
    </location>
</feature>
<gene>
    <name evidence="2" type="ORF">FJTKL_11342</name>
</gene>
<feature type="compositionally biased region" description="Gly residues" evidence="1">
    <location>
        <begin position="112"/>
        <end position="122"/>
    </location>
</feature>
<evidence type="ECO:0000313" key="2">
    <source>
        <dbReference type="EMBL" id="KAL2281893.1"/>
    </source>
</evidence>
<name>A0ABR4EHL2_9PEZI</name>
<organism evidence="2 3">
    <name type="scientific">Diaporthe vaccinii</name>
    <dbReference type="NCBI Taxonomy" id="105482"/>
    <lineage>
        <taxon>Eukaryota</taxon>
        <taxon>Fungi</taxon>
        <taxon>Dikarya</taxon>
        <taxon>Ascomycota</taxon>
        <taxon>Pezizomycotina</taxon>
        <taxon>Sordariomycetes</taxon>
        <taxon>Sordariomycetidae</taxon>
        <taxon>Diaporthales</taxon>
        <taxon>Diaporthaceae</taxon>
        <taxon>Diaporthe</taxon>
        <taxon>Diaporthe eres species complex</taxon>
    </lineage>
</organism>
<reference evidence="2 3" key="1">
    <citation type="submission" date="2024-03" db="EMBL/GenBank/DDBJ databases">
        <title>A high-quality draft genome sequence of Diaporthe vaccinii, a causative agent of upright dieback and viscid rot disease in cranberry plants.</title>
        <authorList>
            <person name="Sarrasin M."/>
            <person name="Lang B.F."/>
            <person name="Burger G."/>
        </authorList>
    </citation>
    <scope>NUCLEOTIDE SEQUENCE [LARGE SCALE GENOMIC DNA]</scope>
    <source>
        <strain evidence="2 3">IS7</strain>
    </source>
</reference>
<proteinExistence type="predicted"/>
<comment type="caution">
    <text evidence="2">The sequence shown here is derived from an EMBL/GenBank/DDBJ whole genome shotgun (WGS) entry which is preliminary data.</text>
</comment>
<keyword evidence="3" id="KW-1185">Reference proteome</keyword>
<evidence type="ECO:0000313" key="3">
    <source>
        <dbReference type="Proteomes" id="UP001600888"/>
    </source>
</evidence>
<protein>
    <submittedName>
        <fullName evidence="2">Uncharacterized protein</fullName>
    </submittedName>
</protein>
<feature type="region of interest" description="Disordered" evidence="1">
    <location>
        <begin position="330"/>
        <end position="362"/>
    </location>
</feature>
<dbReference type="EMBL" id="JBAWTH010000054">
    <property type="protein sequence ID" value="KAL2281893.1"/>
    <property type="molecule type" value="Genomic_DNA"/>
</dbReference>